<proteinExistence type="predicted"/>
<dbReference type="AlphaFoldDB" id="A0A8H4R0K0"/>
<feature type="compositionally biased region" description="Acidic residues" evidence="1">
    <location>
        <begin position="632"/>
        <end position="643"/>
    </location>
</feature>
<name>A0A8H4R0K0_9HELO</name>
<dbReference type="Gene3D" id="1.20.930.10">
    <property type="entry name" value="Conserved domain common to transcription factors TFIIS, elongin A, CRSP70"/>
    <property type="match status" value="1"/>
</dbReference>
<dbReference type="InterPro" id="IPR035441">
    <property type="entry name" value="TFIIS/LEDGF_dom_sf"/>
</dbReference>
<feature type="compositionally biased region" description="Low complexity" evidence="1">
    <location>
        <begin position="412"/>
        <end position="431"/>
    </location>
</feature>
<comment type="caution">
    <text evidence="2">The sequence shown here is derived from an EMBL/GenBank/DDBJ whole genome shotgun (WGS) entry which is preliminary data.</text>
</comment>
<gene>
    <name evidence="2" type="ORF">G7Y89_g14637</name>
</gene>
<dbReference type="SUPFAM" id="SSF47676">
    <property type="entry name" value="Conserved domain common to transcription factors TFIIS, elongin A, CRSP70"/>
    <property type="match status" value="1"/>
</dbReference>
<reference evidence="2 3" key="1">
    <citation type="submission" date="2020-03" db="EMBL/GenBank/DDBJ databases">
        <title>Draft Genome Sequence of Cudoniella acicularis.</title>
        <authorList>
            <person name="Buettner E."/>
            <person name="Kellner H."/>
        </authorList>
    </citation>
    <scope>NUCLEOTIDE SEQUENCE [LARGE SCALE GENOMIC DNA]</scope>
    <source>
        <strain evidence="2 3">DSM 108380</strain>
    </source>
</reference>
<evidence type="ECO:0008006" key="4">
    <source>
        <dbReference type="Google" id="ProtNLM"/>
    </source>
</evidence>
<sequence length="846" mass="93772">MYLSGLHAKLSVKLGVEGNTRLVLLSTRLNCSLAALVFVVHHCERAKPANRGPATAAGLDWLSWHLILIIRISYFLDYEAAHTLQYCGSVVLALLDFPGRFPPRLNSRFFTEPPPLFKHLQYEIRRPKYDLERTTLVKRGLWLRCRYLKCQVRAGVVKLALPVDPYHAIAYRFLEGQVQLYVGISANSRYTNIDILENGYTNAKFVERDSLNAGMSAPIRSRLDNCGKQFTKLGNLKWVKIEEICLVQFLSSVVPLDQVSPSGSVTGQQLPYMFIGNPTTIIFPVPKASSGGASATGSCLGKCVWGLSCSATVALQATSCAMSNTTKGDITFNDFHPVTINMCHRGASTWPGNMNQVAGLRVYFKAATVFFDQLRFQTMRELRSRRIEATSPAKTRHMKNPGQQPFRAMGTANDQSNPASASDDPAPGAANVQAASTNEDTVIGETIGKDSGVTNPAAGPDEGTTVTKEKKILFLRHKLQKGLLSRDQDPKEDDMAQVSEYLTTLEGYADLEIEILQNTKINKVLKAVLKLNSIPKEETFHFKHRSQTLLEKWNQLLAAEQSTPATVLAASVYEDTAMVEAPADPFMNTAGSLADPVEAANESAIAAATADEDISMNARNNEAAANDSAPNEIEDDDNDDNDEELPEYIWSYFQGLEDEEDSNNASDDNLTSDNVPPRTFRPWKSSDRHYQQRDLHVEHVAMVLDRVLAQVQGRIGEFNIHHRGSLEDFLSSELDASGVTVGVLNWLITKHISKYRMELSRSLRQVRDGRVCNRGASSPARRHTEVLEHGVHSEITVIGGGNLEATRSEHLQLEAPAPALTPISQHRKLRDFLQVWRLQQQKETGC</sequence>
<dbReference type="EMBL" id="JAAMPI010001988">
    <property type="protein sequence ID" value="KAF4620184.1"/>
    <property type="molecule type" value="Genomic_DNA"/>
</dbReference>
<evidence type="ECO:0000313" key="2">
    <source>
        <dbReference type="EMBL" id="KAF4620184.1"/>
    </source>
</evidence>
<organism evidence="2 3">
    <name type="scientific">Cudoniella acicularis</name>
    <dbReference type="NCBI Taxonomy" id="354080"/>
    <lineage>
        <taxon>Eukaryota</taxon>
        <taxon>Fungi</taxon>
        <taxon>Dikarya</taxon>
        <taxon>Ascomycota</taxon>
        <taxon>Pezizomycotina</taxon>
        <taxon>Leotiomycetes</taxon>
        <taxon>Helotiales</taxon>
        <taxon>Tricladiaceae</taxon>
        <taxon>Cudoniella</taxon>
    </lineage>
</organism>
<evidence type="ECO:0000256" key="1">
    <source>
        <dbReference type="SAM" id="MobiDB-lite"/>
    </source>
</evidence>
<accession>A0A8H4R0K0</accession>
<dbReference type="Proteomes" id="UP000566819">
    <property type="component" value="Unassembled WGS sequence"/>
</dbReference>
<evidence type="ECO:0000313" key="3">
    <source>
        <dbReference type="Proteomes" id="UP000566819"/>
    </source>
</evidence>
<feature type="region of interest" description="Disordered" evidence="1">
    <location>
        <begin position="622"/>
        <end position="643"/>
    </location>
</feature>
<dbReference type="OrthoDB" id="62853at2759"/>
<feature type="region of interest" description="Disordered" evidence="1">
    <location>
        <begin position="388"/>
        <end position="434"/>
    </location>
</feature>
<protein>
    <recommendedName>
        <fullName evidence="4">TFIIS N-terminal domain-containing protein</fullName>
    </recommendedName>
</protein>
<feature type="region of interest" description="Disordered" evidence="1">
    <location>
        <begin position="446"/>
        <end position="465"/>
    </location>
</feature>
<feature type="region of interest" description="Disordered" evidence="1">
    <location>
        <begin position="659"/>
        <end position="686"/>
    </location>
</feature>
<keyword evidence="3" id="KW-1185">Reference proteome</keyword>